<dbReference type="SUPFAM" id="SSF52096">
    <property type="entry name" value="ClpP/crotonase"/>
    <property type="match status" value="1"/>
</dbReference>
<sequence>MSSHIECEREGSVALVFIRRPERKNALTAAMYAALATLIARLDDDPEVRVLLIAGTDDCFTAGNDLTDFVTHPPTGPDSPVFRFLATLAACRKPVVAAVNGVAVGVGTTLLLHCELIYAAEDARFQMPFVNLGLCPEAASSLLLPRLVGYPRAAEWLLLGEPFDAEQAFEAGLINAVLPRERVLITALERAQTLAERPAAAVRLTKALLKQRDAAAVQAALVEEGREFVARLGSPEAREAFAAFAEKRKPDFSRFA</sequence>
<keyword evidence="3" id="KW-0413">Isomerase</keyword>
<proteinExistence type="predicted"/>
<dbReference type="Proteomes" id="UP000295765">
    <property type="component" value="Unassembled WGS sequence"/>
</dbReference>
<protein>
    <submittedName>
        <fullName evidence="4">Enoyl-CoA hydratase/carnithine racemase</fullName>
    </submittedName>
</protein>
<dbReference type="PANTHER" id="PTHR43684">
    <property type="match status" value="1"/>
</dbReference>
<dbReference type="RefSeq" id="WP_132543792.1">
    <property type="nucleotide sequence ID" value="NZ_SLWY01000015.1"/>
</dbReference>
<accession>A0A4R2LBR8</accession>
<keyword evidence="2" id="KW-0576">Peroxisome</keyword>
<dbReference type="OrthoDB" id="9797151at2"/>
<dbReference type="InterPro" id="IPR051053">
    <property type="entry name" value="ECH/Chromodomain_protein"/>
</dbReference>
<dbReference type="GO" id="GO:0004165">
    <property type="term" value="F:delta(3)-delta(2)-enoyl-CoA isomerase activity"/>
    <property type="evidence" value="ECO:0007669"/>
    <property type="project" value="UniProtKB-ARBA"/>
</dbReference>
<organism evidence="4 5">
    <name type="scientific">Plasticicumulans lactativorans</name>
    <dbReference type="NCBI Taxonomy" id="1133106"/>
    <lineage>
        <taxon>Bacteria</taxon>
        <taxon>Pseudomonadati</taxon>
        <taxon>Pseudomonadota</taxon>
        <taxon>Gammaproteobacteria</taxon>
        <taxon>Candidatus Competibacteraceae</taxon>
        <taxon>Plasticicumulans</taxon>
    </lineage>
</organism>
<dbReference type="CDD" id="cd06558">
    <property type="entry name" value="crotonase-like"/>
    <property type="match status" value="1"/>
</dbReference>
<reference evidence="4 5" key="1">
    <citation type="submission" date="2019-03" db="EMBL/GenBank/DDBJ databases">
        <title>Genomic Encyclopedia of Type Strains, Phase IV (KMG-IV): sequencing the most valuable type-strain genomes for metagenomic binning, comparative biology and taxonomic classification.</title>
        <authorList>
            <person name="Goeker M."/>
        </authorList>
    </citation>
    <scope>NUCLEOTIDE SEQUENCE [LARGE SCALE GENOMIC DNA]</scope>
    <source>
        <strain evidence="4 5">DSM 25287</strain>
    </source>
</reference>
<dbReference type="Pfam" id="PF00378">
    <property type="entry name" value="ECH_1"/>
    <property type="match status" value="1"/>
</dbReference>
<dbReference type="AlphaFoldDB" id="A0A4R2LBR8"/>
<keyword evidence="5" id="KW-1185">Reference proteome</keyword>
<evidence type="ECO:0000313" key="5">
    <source>
        <dbReference type="Proteomes" id="UP000295765"/>
    </source>
</evidence>
<comment type="subcellular location">
    <subcellularLocation>
        <location evidence="1">Peroxisome</location>
    </subcellularLocation>
</comment>
<evidence type="ECO:0000256" key="2">
    <source>
        <dbReference type="ARBA" id="ARBA00023140"/>
    </source>
</evidence>
<dbReference type="Gene3D" id="3.90.226.10">
    <property type="entry name" value="2-enoyl-CoA Hydratase, Chain A, domain 1"/>
    <property type="match status" value="1"/>
</dbReference>
<evidence type="ECO:0000256" key="3">
    <source>
        <dbReference type="ARBA" id="ARBA00023235"/>
    </source>
</evidence>
<dbReference type="EMBL" id="SLWY01000015">
    <property type="protein sequence ID" value="TCO80258.1"/>
    <property type="molecule type" value="Genomic_DNA"/>
</dbReference>
<comment type="caution">
    <text evidence="4">The sequence shown here is derived from an EMBL/GenBank/DDBJ whole genome shotgun (WGS) entry which is preliminary data.</text>
</comment>
<evidence type="ECO:0000313" key="4">
    <source>
        <dbReference type="EMBL" id="TCO80258.1"/>
    </source>
</evidence>
<evidence type="ECO:0000256" key="1">
    <source>
        <dbReference type="ARBA" id="ARBA00004275"/>
    </source>
</evidence>
<dbReference type="InterPro" id="IPR029045">
    <property type="entry name" value="ClpP/crotonase-like_dom_sf"/>
</dbReference>
<gene>
    <name evidence="4" type="ORF">EV699_11534</name>
</gene>
<dbReference type="PANTHER" id="PTHR43684:SF1">
    <property type="entry name" value="ENOYL-COA DELTA ISOMERASE 2"/>
    <property type="match status" value="1"/>
</dbReference>
<name>A0A4R2LBR8_9GAMM</name>
<dbReference type="InterPro" id="IPR001753">
    <property type="entry name" value="Enoyl-CoA_hydra/iso"/>
</dbReference>